<protein>
    <submittedName>
        <fullName evidence="2">Uncharacterized protein</fullName>
    </submittedName>
</protein>
<feature type="region of interest" description="Disordered" evidence="1">
    <location>
        <begin position="1"/>
        <end position="33"/>
    </location>
</feature>
<reference evidence="2" key="1">
    <citation type="submission" date="2016-10" db="EMBL/GenBank/DDBJ databases">
        <title>Sequence of Gallionella enrichment culture.</title>
        <authorList>
            <person name="Poehlein A."/>
            <person name="Muehling M."/>
            <person name="Daniel R."/>
        </authorList>
    </citation>
    <scope>NUCLEOTIDE SEQUENCE</scope>
</reference>
<name>A0A1J5QIB9_9ZZZZ</name>
<evidence type="ECO:0000256" key="1">
    <source>
        <dbReference type="SAM" id="MobiDB-lite"/>
    </source>
</evidence>
<comment type="caution">
    <text evidence="2">The sequence shown here is derived from an EMBL/GenBank/DDBJ whole genome shotgun (WGS) entry which is preliminary data.</text>
</comment>
<proteinExistence type="predicted"/>
<dbReference type="EMBL" id="MLJW01002072">
    <property type="protein sequence ID" value="OIQ75741.1"/>
    <property type="molecule type" value="Genomic_DNA"/>
</dbReference>
<sequence length="149" mass="17135">MASYLNAVREQRGDKGNAEPAAQSRGPSEDEVRSANIQRNLEQTGTNGVFQIEQMDAHTATFSFRGWKNEYSYSHREVYQVEVGINGDIRRAVVRKMIEIIRRYYSGDFNWDSDRLGRVVVLSARLQDNDGLEDFMIQEFFGPHGIQQQ</sequence>
<organism evidence="2">
    <name type="scientific">mine drainage metagenome</name>
    <dbReference type="NCBI Taxonomy" id="410659"/>
    <lineage>
        <taxon>unclassified sequences</taxon>
        <taxon>metagenomes</taxon>
        <taxon>ecological metagenomes</taxon>
    </lineage>
</organism>
<dbReference type="AlphaFoldDB" id="A0A1J5QIB9"/>
<evidence type="ECO:0000313" key="2">
    <source>
        <dbReference type="EMBL" id="OIQ75741.1"/>
    </source>
</evidence>
<gene>
    <name evidence="2" type="ORF">GALL_425900</name>
</gene>
<accession>A0A1J5QIB9</accession>